<name>A0ABP0CVA7_9PEZI</name>
<reference evidence="2 3" key="1">
    <citation type="submission" date="2024-01" db="EMBL/GenBank/DDBJ databases">
        <authorList>
            <person name="Allen C."/>
            <person name="Tagirdzhanova G."/>
        </authorList>
    </citation>
    <scope>NUCLEOTIDE SEQUENCE [LARGE SCALE GENOMIC DNA]</scope>
</reference>
<keyword evidence="3" id="KW-1185">Reference proteome</keyword>
<dbReference type="InterPro" id="IPR011008">
    <property type="entry name" value="Dimeric_a/b-barrel"/>
</dbReference>
<dbReference type="SUPFAM" id="SSF54909">
    <property type="entry name" value="Dimeric alpha+beta barrel"/>
    <property type="match status" value="2"/>
</dbReference>
<proteinExistence type="predicted"/>
<accession>A0ABP0CVA7</accession>
<sequence length="223" mass="24792">MTKLVFAILPTVGGKAREEYIAKLTATSAYSKANEPGVLTYAVCLPRDETDQKTVYMIEAYSDQAAFDAHMKIEKVQDMIQWMGANPVLEAAPTVLELDVVEDFGLFTRGDAIQSAKDPHIVFGEVSYKDADLAEKSLAHWAKVVQTTKNDEPGSLVYALTRSNTNPATLYTFEAYTSKDYLWDVHAKSQAVQDNVKETSDWRAGLKHHVLKQVDGFLARAKI</sequence>
<dbReference type="PANTHER" id="PTHR40624">
    <property type="entry name" value="BIOSYNTHESIS MONOOXYGENASE, PUTATIVE (AFU_ORTHOLOGUE AFUA_1G12025)-RELATED"/>
    <property type="match status" value="1"/>
</dbReference>
<evidence type="ECO:0000259" key="1">
    <source>
        <dbReference type="PROSITE" id="PS51725"/>
    </source>
</evidence>
<organism evidence="2 3">
    <name type="scientific">Sporothrix eucalyptigena</name>
    <dbReference type="NCBI Taxonomy" id="1812306"/>
    <lineage>
        <taxon>Eukaryota</taxon>
        <taxon>Fungi</taxon>
        <taxon>Dikarya</taxon>
        <taxon>Ascomycota</taxon>
        <taxon>Pezizomycotina</taxon>
        <taxon>Sordariomycetes</taxon>
        <taxon>Sordariomycetidae</taxon>
        <taxon>Ophiostomatales</taxon>
        <taxon>Ophiostomataceae</taxon>
        <taxon>Sporothrix</taxon>
    </lineage>
</organism>
<comment type="caution">
    <text evidence="2">The sequence shown here is derived from an EMBL/GenBank/DDBJ whole genome shotgun (WGS) entry which is preliminary data.</text>
</comment>
<dbReference type="InterPro" id="IPR007138">
    <property type="entry name" value="ABM_dom"/>
</dbReference>
<dbReference type="EMBL" id="CAWUHD010000152">
    <property type="protein sequence ID" value="CAK7235713.1"/>
    <property type="molecule type" value="Genomic_DNA"/>
</dbReference>
<dbReference type="PROSITE" id="PS51725">
    <property type="entry name" value="ABM"/>
    <property type="match status" value="1"/>
</dbReference>
<protein>
    <recommendedName>
        <fullName evidence="1">ABM domain-containing protein</fullName>
    </recommendedName>
</protein>
<feature type="domain" description="ABM" evidence="1">
    <location>
        <begin position="3"/>
        <end position="98"/>
    </location>
</feature>
<gene>
    <name evidence="2" type="ORF">SEUCBS140593_009371</name>
</gene>
<dbReference type="PANTHER" id="PTHR40624:SF1">
    <property type="entry name" value="BIOSYNTHESIS MONOOXYGENASE, PUTATIVE (AFU_ORTHOLOGUE AFUA_1G12025)-RELATED"/>
    <property type="match status" value="1"/>
</dbReference>
<evidence type="ECO:0000313" key="3">
    <source>
        <dbReference type="Proteomes" id="UP001642482"/>
    </source>
</evidence>
<dbReference type="Proteomes" id="UP001642482">
    <property type="component" value="Unassembled WGS sequence"/>
</dbReference>
<dbReference type="Gene3D" id="3.30.70.100">
    <property type="match status" value="1"/>
</dbReference>
<dbReference type="Pfam" id="PF03992">
    <property type="entry name" value="ABM"/>
    <property type="match status" value="2"/>
</dbReference>
<evidence type="ECO:0000313" key="2">
    <source>
        <dbReference type="EMBL" id="CAK7235713.1"/>
    </source>
</evidence>